<gene>
    <name evidence="1" type="ORF">E5357_02695</name>
</gene>
<dbReference type="EMBL" id="SRZB01000002">
    <property type="protein sequence ID" value="TGY00427.1"/>
    <property type="molecule type" value="Genomic_DNA"/>
</dbReference>
<accession>A0AC61R352</accession>
<name>A0AC61R352_9FIRM</name>
<comment type="caution">
    <text evidence="1">The sequence shown here is derived from an EMBL/GenBank/DDBJ whole genome shotgun (WGS) entry which is preliminary data.</text>
</comment>
<evidence type="ECO:0000313" key="1">
    <source>
        <dbReference type="EMBL" id="TGY00427.1"/>
    </source>
</evidence>
<keyword evidence="2" id="KW-1185">Reference proteome</keyword>
<protein>
    <submittedName>
        <fullName evidence="1">Type III secretion protein</fullName>
    </submittedName>
</protein>
<sequence>MFILFSFIVMRMSGAVFFNPILGRSNIPGAVKTAFVFMLSLMMYMGIGGELQHEPQSLLEFGFLLITELAFGFVIGFCMELTVLVIRFASSVMDFGMGLSMAQTYDPQYNMQVTVTSGLYYAFFVLLFFAVDGHVKLIEIFYRSSEVIPFGMVKINSELSAAMLGIFSQAIVLGLRFAFPLLAMELVTEFAVGILMKIIPQINVFVVNFQLKIIVGMMILLLLFTPMADRFYTLLDQMFAWVQELVTIMG</sequence>
<organism evidence="1 2">
    <name type="scientific">Hominisplanchenecus murintestinalis</name>
    <dbReference type="NCBI Taxonomy" id="2941517"/>
    <lineage>
        <taxon>Bacteria</taxon>
        <taxon>Bacillati</taxon>
        <taxon>Bacillota</taxon>
        <taxon>Clostridia</taxon>
        <taxon>Lachnospirales</taxon>
        <taxon>Lachnospiraceae</taxon>
        <taxon>Hominisplanchenecus</taxon>
    </lineage>
</organism>
<reference evidence="1" key="1">
    <citation type="submission" date="2019-04" db="EMBL/GenBank/DDBJ databases">
        <title>Microbes associate with the intestines of laboratory mice.</title>
        <authorList>
            <person name="Navarre W."/>
            <person name="Wong E."/>
            <person name="Huang K."/>
            <person name="Tropini C."/>
            <person name="Ng K."/>
            <person name="Yu B."/>
        </authorList>
    </citation>
    <scope>NUCLEOTIDE SEQUENCE</scope>
    <source>
        <strain evidence="1">NM72_1-8</strain>
    </source>
</reference>
<proteinExistence type="predicted"/>
<dbReference type="Proteomes" id="UP000307720">
    <property type="component" value="Unassembled WGS sequence"/>
</dbReference>
<evidence type="ECO:0000313" key="2">
    <source>
        <dbReference type="Proteomes" id="UP000307720"/>
    </source>
</evidence>